<dbReference type="EMBL" id="OZ034833">
    <property type="protein sequence ID" value="CAL1675158.1"/>
    <property type="molecule type" value="Genomic_DNA"/>
</dbReference>
<feature type="signal peptide" evidence="1">
    <location>
        <begin position="1"/>
        <end position="20"/>
    </location>
</feature>
<feature type="chain" id="PRO_5043461063" evidence="1">
    <location>
        <begin position="21"/>
        <end position="63"/>
    </location>
</feature>
<gene>
    <name evidence="2" type="ORF">LPLAT_LOCUS1643</name>
</gene>
<organism evidence="2 3">
    <name type="scientific">Lasius platythorax</name>
    <dbReference type="NCBI Taxonomy" id="488582"/>
    <lineage>
        <taxon>Eukaryota</taxon>
        <taxon>Metazoa</taxon>
        <taxon>Ecdysozoa</taxon>
        <taxon>Arthropoda</taxon>
        <taxon>Hexapoda</taxon>
        <taxon>Insecta</taxon>
        <taxon>Pterygota</taxon>
        <taxon>Neoptera</taxon>
        <taxon>Endopterygota</taxon>
        <taxon>Hymenoptera</taxon>
        <taxon>Apocrita</taxon>
        <taxon>Aculeata</taxon>
        <taxon>Formicoidea</taxon>
        <taxon>Formicidae</taxon>
        <taxon>Formicinae</taxon>
        <taxon>Lasius</taxon>
        <taxon>Lasius</taxon>
    </lineage>
</organism>
<evidence type="ECO:0000313" key="3">
    <source>
        <dbReference type="Proteomes" id="UP001497644"/>
    </source>
</evidence>
<proteinExistence type="predicted"/>
<protein>
    <submittedName>
        <fullName evidence="2">Uncharacterized protein</fullName>
    </submittedName>
</protein>
<dbReference type="PROSITE" id="PS51257">
    <property type="entry name" value="PROKAR_LIPOPROTEIN"/>
    <property type="match status" value="1"/>
</dbReference>
<dbReference type="Proteomes" id="UP001497644">
    <property type="component" value="Chromosome 10"/>
</dbReference>
<keyword evidence="1" id="KW-0732">Signal</keyword>
<evidence type="ECO:0000256" key="1">
    <source>
        <dbReference type="SAM" id="SignalP"/>
    </source>
</evidence>
<evidence type="ECO:0000313" key="2">
    <source>
        <dbReference type="EMBL" id="CAL1675158.1"/>
    </source>
</evidence>
<keyword evidence="3" id="KW-1185">Reference proteome</keyword>
<dbReference type="AlphaFoldDB" id="A0AAV2N5L5"/>
<name>A0AAV2N5L5_9HYME</name>
<sequence length="63" mass="6763">MGKLVLLLCLAFLAMTLVMACTPPGALCTSSSECCGDFVCNPWALRCAGGPKPLFRNRITRNE</sequence>
<reference evidence="2" key="1">
    <citation type="submission" date="2024-04" db="EMBL/GenBank/DDBJ databases">
        <authorList>
            <consortium name="Molecular Ecology Group"/>
        </authorList>
    </citation>
    <scope>NUCLEOTIDE SEQUENCE</scope>
</reference>
<accession>A0AAV2N5L5</accession>